<keyword evidence="1" id="KW-1133">Transmembrane helix</keyword>
<protein>
    <submittedName>
        <fullName evidence="2">Uncharacterized protein</fullName>
    </submittedName>
</protein>
<keyword evidence="1" id="KW-0812">Transmembrane</keyword>
<keyword evidence="3" id="KW-1185">Reference proteome</keyword>
<dbReference type="EMBL" id="FNQJ01000003">
    <property type="protein sequence ID" value="SDZ94240.1"/>
    <property type="molecule type" value="Genomic_DNA"/>
</dbReference>
<dbReference type="GeneID" id="34233675"/>
<proteinExistence type="predicted"/>
<dbReference type="AlphaFoldDB" id="A0A1H3X4R9"/>
<sequence length="88" mass="10338">MTLNELQRIKQWHVAHKADHPLEYHLWDLVLTLWVLGWVGWFPICALGEPYTVPVCVIGIFAPSLYVTWRTRAHLHHTLRCDWIDVPG</sequence>
<organism evidence="2 3">
    <name type="scientific">Acidovorax soli</name>
    <dbReference type="NCBI Taxonomy" id="592050"/>
    <lineage>
        <taxon>Bacteria</taxon>
        <taxon>Pseudomonadati</taxon>
        <taxon>Pseudomonadota</taxon>
        <taxon>Betaproteobacteria</taxon>
        <taxon>Burkholderiales</taxon>
        <taxon>Comamonadaceae</taxon>
        <taxon>Acidovorax</taxon>
    </lineage>
</organism>
<dbReference type="Proteomes" id="UP000199002">
    <property type="component" value="Unassembled WGS sequence"/>
</dbReference>
<evidence type="ECO:0000313" key="2">
    <source>
        <dbReference type="EMBL" id="SDZ94240.1"/>
    </source>
</evidence>
<name>A0A1H3X4R9_9BURK</name>
<evidence type="ECO:0000256" key="1">
    <source>
        <dbReference type="SAM" id="Phobius"/>
    </source>
</evidence>
<accession>A0A1H3X4R9</accession>
<feature type="transmembrane region" description="Helical" evidence="1">
    <location>
        <begin position="26"/>
        <end position="44"/>
    </location>
</feature>
<dbReference type="RefSeq" id="WP_092697165.1">
    <property type="nucleotide sequence ID" value="NZ_CAXIQL010000040.1"/>
</dbReference>
<evidence type="ECO:0000313" key="3">
    <source>
        <dbReference type="Proteomes" id="UP000199002"/>
    </source>
</evidence>
<gene>
    <name evidence="2" type="ORF">SAMN05421875_103202</name>
</gene>
<reference evidence="3" key="1">
    <citation type="submission" date="2016-10" db="EMBL/GenBank/DDBJ databases">
        <authorList>
            <person name="Varghese N."/>
            <person name="Submissions S."/>
        </authorList>
    </citation>
    <scope>NUCLEOTIDE SEQUENCE [LARGE SCALE GENOMIC DNA]</scope>
    <source>
        <strain evidence="3">DSM 25157</strain>
    </source>
</reference>
<feature type="transmembrane region" description="Helical" evidence="1">
    <location>
        <begin position="50"/>
        <end position="69"/>
    </location>
</feature>
<keyword evidence="1" id="KW-0472">Membrane</keyword>